<feature type="domain" description="ABC3 transporter permease C-terminal" evidence="8">
    <location>
        <begin position="255"/>
        <end position="367"/>
    </location>
</feature>
<feature type="transmembrane region" description="Helical" evidence="7">
    <location>
        <begin position="337"/>
        <end position="359"/>
    </location>
</feature>
<dbReference type="InterPro" id="IPR003838">
    <property type="entry name" value="ABC3_permease_C"/>
</dbReference>
<evidence type="ECO:0000256" key="6">
    <source>
        <dbReference type="ARBA" id="ARBA00023136"/>
    </source>
</evidence>
<keyword evidence="6 7" id="KW-0472">Membrane</keyword>
<evidence type="ECO:0000256" key="3">
    <source>
        <dbReference type="ARBA" id="ARBA00022475"/>
    </source>
</evidence>
<dbReference type="PANTHER" id="PTHR43738:SF1">
    <property type="entry name" value="HEMIN TRANSPORT SYSTEM PERMEASE PROTEIN HRTB-RELATED"/>
    <property type="match status" value="1"/>
</dbReference>
<dbReference type="RefSeq" id="WP_314514242.1">
    <property type="nucleotide sequence ID" value="NZ_JASJOU010000009.1"/>
</dbReference>
<evidence type="ECO:0000256" key="2">
    <source>
        <dbReference type="ARBA" id="ARBA00022448"/>
    </source>
</evidence>
<evidence type="ECO:0000256" key="1">
    <source>
        <dbReference type="ARBA" id="ARBA00004651"/>
    </source>
</evidence>
<dbReference type="EMBL" id="JASJOU010000009">
    <property type="protein sequence ID" value="MDJ1503626.1"/>
    <property type="molecule type" value="Genomic_DNA"/>
</dbReference>
<accession>A0AAE3UGT2</accession>
<evidence type="ECO:0000256" key="5">
    <source>
        <dbReference type="ARBA" id="ARBA00022989"/>
    </source>
</evidence>
<comment type="caution">
    <text evidence="9">The sequence shown here is derived from an EMBL/GenBank/DDBJ whole genome shotgun (WGS) entry which is preliminary data.</text>
</comment>
<dbReference type="Pfam" id="PF02687">
    <property type="entry name" value="FtsX"/>
    <property type="match status" value="1"/>
</dbReference>
<evidence type="ECO:0000256" key="7">
    <source>
        <dbReference type="SAM" id="Phobius"/>
    </source>
</evidence>
<dbReference type="AlphaFoldDB" id="A0AAE3UGT2"/>
<feature type="transmembrane region" description="Helical" evidence="7">
    <location>
        <begin position="295"/>
        <end position="317"/>
    </location>
</feature>
<feature type="transmembrane region" description="Helical" evidence="7">
    <location>
        <begin position="249"/>
        <end position="274"/>
    </location>
</feature>
<gene>
    <name evidence="9" type="ORF">QNI22_23370</name>
</gene>
<evidence type="ECO:0000313" key="9">
    <source>
        <dbReference type="EMBL" id="MDJ1503626.1"/>
    </source>
</evidence>
<organism evidence="9 10">
    <name type="scientific">Xanthocytophaga agilis</name>
    <dbReference type="NCBI Taxonomy" id="3048010"/>
    <lineage>
        <taxon>Bacteria</taxon>
        <taxon>Pseudomonadati</taxon>
        <taxon>Bacteroidota</taxon>
        <taxon>Cytophagia</taxon>
        <taxon>Cytophagales</taxon>
        <taxon>Rhodocytophagaceae</taxon>
        <taxon>Xanthocytophaga</taxon>
    </lineage>
</organism>
<keyword evidence="10" id="KW-1185">Reference proteome</keyword>
<keyword evidence="2" id="KW-0813">Transport</keyword>
<name>A0AAE3UGT2_9BACT</name>
<dbReference type="InterPro" id="IPR051125">
    <property type="entry name" value="ABC-4/HrtB_transporter"/>
</dbReference>
<keyword evidence="4 7" id="KW-0812">Transmembrane</keyword>
<comment type="subcellular location">
    <subcellularLocation>
        <location evidence="1">Cell membrane</location>
        <topology evidence="1">Multi-pass membrane protein</topology>
    </subcellularLocation>
</comment>
<feature type="transmembrane region" description="Helical" evidence="7">
    <location>
        <begin position="20"/>
        <end position="40"/>
    </location>
</feature>
<evidence type="ECO:0000259" key="8">
    <source>
        <dbReference type="Pfam" id="PF02687"/>
    </source>
</evidence>
<evidence type="ECO:0000256" key="4">
    <source>
        <dbReference type="ARBA" id="ARBA00022692"/>
    </source>
</evidence>
<sequence length="372" mass="40411">MLKIALKFILYDKPKSIGALAGTIISIFLIGQNIGIFIFLTNSMSALVRNNADYIWVVDSKTTNVNSLSLLDTRLGHELESIKGVKKAYPLVITGGSARFPNGKSAALTLIGSQAPAFAGGPWNVFIGQKGLLLQEGAIFTDFFDSKILGDVALGDYFEINGKKVFVAGQTRGVRSFGGVYAFTTLERARYLGKVSPYKANAFLIEWNPSIQPEEITARINSGIAGVRAWESKEFTYQTILTVVKSSGIAISFGTIILFALIAGLVIIGLTLYSAAIDRIRDYGTLKAIGATNSYIRRLILTQALVFGLAGFVIGYLFIQGFRVGIANAGTIFSYPWWLQIIFFVLTLLISLGGSLFAIRRVASVEPAQVFR</sequence>
<evidence type="ECO:0000313" key="10">
    <source>
        <dbReference type="Proteomes" id="UP001232063"/>
    </source>
</evidence>
<dbReference type="GO" id="GO:0005886">
    <property type="term" value="C:plasma membrane"/>
    <property type="evidence" value="ECO:0007669"/>
    <property type="project" value="UniProtKB-SubCell"/>
</dbReference>
<protein>
    <submittedName>
        <fullName evidence="9">FtsX-like permease family protein</fullName>
    </submittedName>
</protein>
<keyword evidence="3" id="KW-1003">Cell membrane</keyword>
<dbReference type="Proteomes" id="UP001232063">
    <property type="component" value="Unassembled WGS sequence"/>
</dbReference>
<keyword evidence="5 7" id="KW-1133">Transmembrane helix</keyword>
<dbReference type="PANTHER" id="PTHR43738">
    <property type="entry name" value="ABC TRANSPORTER, MEMBRANE PROTEIN"/>
    <property type="match status" value="1"/>
</dbReference>
<reference evidence="9" key="1">
    <citation type="submission" date="2023-05" db="EMBL/GenBank/DDBJ databases">
        <authorList>
            <person name="Zhang X."/>
        </authorList>
    </citation>
    <scope>NUCLEOTIDE SEQUENCE</scope>
    <source>
        <strain evidence="9">BD1B2-1</strain>
    </source>
</reference>
<proteinExistence type="predicted"/>